<comment type="caution">
    <text evidence="14">Lacks conserved residue(s) required for the propagation of feature annotation.</text>
</comment>
<evidence type="ECO:0000256" key="15">
    <source>
        <dbReference type="RuleBase" id="RU364058"/>
    </source>
</evidence>
<evidence type="ECO:0000256" key="3">
    <source>
        <dbReference type="ARBA" id="ARBA00022448"/>
    </source>
</evidence>
<keyword evidence="8 14" id="KW-1043">Host membrane</keyword>
<keyword evidence="9 14" id="KW-0406">Ion transport</keyword>
<protein>
    <recommendedName>
        <fullName evidence="2 14">Protein Vpu</fullName>
    </recommendedName>
    <alternativeName>
        <fullName evidence="13 14">U ORF protein</fullName>
    </alternativeName>
    <alternativeName>
        <fullName evidence="12 14">Viral protein U</fullName>
    </alternativeName>
</protein>
<feature type="transmembrane region" description="Helical" evidence="15">
    <location>
        <begin position="6"/>
        <end position="28"/>
    </location>
</feature>
<name>A0A6B9SCY0_HV1</name>
<reference evidence="16" key="1">
    <citation type="submission" date="2019-11" db="EMBL/GenBank/DDBJ databases">
        <authorList>
            <person name="Capoferri A."/>
            <person name="Lamers S."/>
            <person name="Grabowski M."/>
            <person name="Rose R."/>
            <person name="Wawer M."/>
            <person name="Serwadda D."/>
            <person name="Gray R."/>
            <person name="Quinn T."/>
            <person name="Kigozi G."/>
            <person name="Kagaayi J."/>
            <person name="Laeyendecker O."/>
        </authorList>
    </citation>
    <scope>NUCLEOTIDE SEQUENCE</scope>
    <source>
        <strain evidence="16">A112372R15</strain>
    </source>
</reference>
<comment type="similarity">
    <text evidence="14 15">Belongs to the HIV-1 VPU protein family.</text>
</comment>
<keyword evidence="3 14" id="KW-0813">Transport</keyword>
<accession>A0A6B9SCY0</accession>
<dbReference type="EMBL" id="MN650385">
    <property type="protein sequence ID" value="QHI43441.1"/>
    <property type="molecule type" value="Genomic_DNA"/>
</dbReference>
<comment type="subcellular location">
    <subcellularLocation>
        <location evidence="1 14 15">Host membrane</location>
        <topology evidence="1 14 15">Single-pass type I membrane protein</topology>
    </subcellularLocation>
</comment>
<dbReference type="GO" id="GO:0005261">
    <property type="term" value="F:monoatomic cation channel activity"/>
    <property type="evidence" value="ECO:0007669"/>
    <property type="project" value="UniProtKB-UniRule"/>
</dbReference>
<dbReference type="GO" id="GO:0052170">
    <property type="term" value="P:symbiont-mediated suppression of host innate immune response"/>
    <property type="evidence" value="ECO:0007669"/>
    <property type="project" value="UniProtKB-KW"/>
</dbReference>
<dbReference type="HAMAP" id="MF_04082">
    <property type="entry name" value="HIV_VPU"/>
    <property type="match status" value="1"/>
</dbReference>
<comment type="miscellaneous">
    <text evidence="14">HIV-1 lineages are divided in three main groups, M (for Major), O (for Outlier), and N (for New, or Non-M, Non-O). The vast majority of strains found worldwide belong to the group M. Group O seems to be endemic to and largely confined to Cameroon and neighboring countries in West Central Africa, where these viruses represent a small minority of HIV-1 strains. The group N is represented by a limited number of isolates from Cameroonian persons. The group M is further subdivided in 9 clades or subtypes (A to D, F to H, J and K).</text>
</comment>
<keyword evidence="14" id="KW-1090">Inhibition of host innate immune response by virus</keyword>
<comment type="domain">
    <text evidence="14">The N-terminus and transmembrane domains are required for self-oligomerization and proper virion budding, whereas the cytoplasmic domain is required for CD4 degradation. The cytoplasmic domain is composed of 2 amphipathic alpha helix that form a U-shape.</text>
</comment>
<sequence length="81" mass="9374">MITLQIVAIVGLVVAFILAVVVWTIVFIECRRVRRQRKIDWLINRIEERAEDSGNESEGDEEELSAFVEMGYHAPWDVNDL</sequence>
<dbReference type="GO" id="GO:0039587">
    <property type="term" value="P:symbiont-mediated-mediated suppression of host tetherin activity"/>
    <property type="evidence" value="ECO:0007669"/>
    <property type="project" value="UniProtKB-UniRule"/>
</dbReference>
<keyword evidence="14 15" id="KW-1133">Transmembrane helix</keyword>
<reference evidence="16" key="2">
    <citation type="journal article" date="2020" name="AIDS Res. Hum. Retroviruses">
        <title>Recombination analysis of near full-length HIV-1 sequences and the identification of a potential new Circulating Recombinant Form from Rakai, Uganda.</title>
        <authorList>
            <person name="Capoferri A.A."/>
            <person name="Lamers S."/>
            <person name="Grabowski M."/>
            <person name="Rose R.R."/>
            <person name="Wawer M."/>
            <person name="Serwadda D."/>
            <person name="Gray R."/>
            <person name="Quinn T.C."/>
            <person name="Kigozi G."/>
            <person name="Kagaayi J."/>
            <person name="Laeyendecker O."/>
        </authorList>
    </citation>
    <scope>NUCLEOTIDE SEQUENCE</scope>
    <source>
        <strain evidence="16">A112372R15</strain>
    </source>
</reference>
<keyword evidence="11 14" id="KW-0407">Ion channel</keyword>
<proteinExistence type="inferred from homology"/>
<evidence type="ECO:0000256" key="8">
    <source>
        <dbReference type="ARBA" id="ARBA00022870"/>
    </source>
</evidence>
<keyword evidence="14" id="KW-0899">Viral immunoevasion</keyword>
<evidence type="ECO:0000256" key="4">
    <source>
        <dbReference type="ARBA" id="ARBA00022553"/>
    </source>
</evidence>
<evidence type="ECO:0000256" key="7">
    <source>
        <dbReference type="ARBA" id="ARBA00022703"/>
    </source>
</evidence>
<evidence type="ECO:0000256" key="13">
    <source>
        <dbReference type="ARBA" id="ARBA00031215"/>
    </source>
</evidence>
<dbReference type="GO" id="GO:0039502">
    <property type="term" value="P:symbiont-mediated suppression of host type I interferon-mediated signaling pathway"/>
    <property type="evidence" value="ECO:0007669"/>
    <property type="project" value="UniProtKB-UniRule"/>
</dbReference>
<evidence type="ECO:0000256" key="9">
    <source>
        <dbReference type="ARBA" id="ARBA00023065"/>
    </source>
</evidence>
<dbReference type="GO" id="GO:0032801">
    <property type="term" value="P:receptor catabolic process"/>
    <property type="evidence" value="ECO:0007669"/>
    <property type="project" value="UniProtKB-UniRule"/>
</dbReference>
<evidence type="ECO:0000313" key="16">
    <source>
        <dbReference type="EMBL" id="QHI43441.1"/>
    </source>
</evidence>
<comment type="function">
    <text evidence="14">Enhances virion budding, by targeting human CD4 and Tetherin/BST2 to proteasome degradation. Degradation of CD4 prevents any unwanted premature interactions between viral Env and its host receptor CD4 in the endoplasmic reticulum. Degradation of antiretroviral protein Tetherin/BST2 is important for virion budding, as BST2 tethers new viral particles to the host cell membrane. Mechanistically, Vpu bridges either CD4 or BST2 to BTRC, a substrate recognition subunit of the Skp1/Cullin/F-box protein E3 ubiquitin ligase, induces their ubiquitination and subsequent proteasomal degradation. The alteration of the E3 ligase specificity by Vpu seems to promote the degradation of host IKBKB, leading to NF-kappa-B down-regulation and subsequent apoptosis. Acts as a viroporin that forms an oligomeric ion channel in membranes. Modulates the host DNA repair mechanisms to promote degradation of nuclear viral cDNA in cells that are already productively infected in order to suppress immune sensing and proviral hyper-integration (superinfection). Manipulates PML-NBs and modulates SUMOylation of host BLM protein thereby enhancing its DNA-end processing activity toward viral unintegrated linear DNA. Also inhibits RAD52-mediated homologous repair of viral cDNA, preventing the generation of dead-end circular forms of single copies of the long terminal repeat and permitting sustained nucleolytic attack.</text>
</comment>
<evidence type="ECO:0000256" key="6">
    <source>
        <dbReference type="ARBA" id="ARBA00022692"/>
    </source>
</evidence>
<dbReference type="Gene3D" id="1.10.195.10">
    <property type="entry name" value="HIV-1 VPU cytoplasmic domain"/>
    <property type="match status" value="1"/>
</dbReference>
<dbReference type="GO" id="GO:0016020">
    <property type="term" value="C:membrane"/>
    <property type="evidence" value="ECO:0007669"/>
    <property type="project" value="UniProtKB-UniRule"/>
</dbReference>
<dbReference type="GO" id="GO:0042609">
    <property type="term" value="F:CD4 receptor binding"/>
    <property type="evidence" value="ECO:0007669"/>
    <property type="project" value="UniProtKB-UniRule"/>
</dbReference>
<comment type="activity regulation">
    <text evidence="14">Ion channel activity is inhibited by hexamethylene amiloride in vitro.</text>
</comment>
<gene>
    <name evidence="14 15 16" type="primary">vpu</name>
</gene>
<comment type="PTM">
    <text evidence="14">Phosphorylated by host CK2. This phosphorylation is necessary for interaction with human BTRC and degradation of CD4.</text>
</comment>
<keyword evidence="4 14" id="KW-0597">Phosphoprotein</keyword>
<comment type="subunit">
    <text evidence="14">Homopentamer. Interacts with host CD4 and BRTC; these interactions induce proteasomal degradation of CD4. Interacts with host BST2; this interaction leads to the degradation of host BST2. Interacts with host FBXW11. Interacts with host AP1M1; this interaction plays a role in the mistrafficking and subsequent degradation of host BST2. Interacts with host RANBP2; this interaction allows Vpu to down-regulate host BLM sumoylation.</text>
</comment>
<dbReference type="InterPro" id="IPR008187">
    <property type="entry name" value="Vpu"/>
</dbReference>
<keyword evidence="14" id="KW-0922">Interferon antiviral system evasion</keyword>
<keyword evidence="5 14" id="KW-0945">Host-virus interaction</keyword>
<dbReference type="GO" id="GO:0019076">
    <property type="term" value="P:viral release from host cell"/>
    <property type="evidence" value="ECO:0007669"/>
    <property type="project" value="UniProtKB-UniRule"/>
</dbReference>
<evidence type="ECO:0000256" key="12">
    <source>
        <dbReference type="ARBA" id="ARBA00030659"/>
    </source>
</evidence>
<feature type="topological domain" description="Cytoplasmic" evidence="14">
    <location>
        <begin position="28"/>
        <end position="81"/>
    </location>
</feature>
<dbReference type="Pfam" id="PF00558">
    <property type="entry name" value="Vpu"/>
    <property type="match status" value="1"/>
</dbReference>
<evidence type="ECO:0000256" key="11">
    <source>
        <dbReference type="ARBA" id="ARBA00023303"/>
    </source>
</evidence>
<evidence type="ECO:0000256" key="1">
    <source>
        <dbReference type="ARBA" id="ARBA00004313"/>
    </source>
</evidence>
<dbReference type="GO" id="GO:0033644">
    <property type="term" value="C:host cell membrane"/>
    <property type="evidence" value="ECO:0007669"/>
    <property type="project" value="UniProtKB-SubCell"/>
</dbReference>
<organism evidence="16">
    <name type="scientific">Human immunodeficiency virus type 1</name>
    <name type="common">HIV-1</name>
    <dbReference type="NCBI Taxonomy" id="11676"/>
    <lineage>
        <taxon>Viruses</taxon>
        <taxon>Riboviria</taxon>
        <taxon>Pararnavirae</taxon>
        <taxon>Artverviricota</taxon>
        <taxon>Revtraviricetes</taxon>
        <taxon>Ortervirales</taxon>
        <taxon>Retroviridae</taxon>
        <taxon>Orthoretrovirinae</taxon>
        <taxon>Lentivirus</taxon>
        <taxon>Lentivirus humimdef1</taxon>
    </lineage>
</organism>
<keyword evidence="7 14" id="KW-0053">Apoptosis</keyword>
<keyword evidence="14" id="KW-1084">Inhibition of host tetherin by virus</keyword>
<feature type="topological domain" description="Extracellular" evidence="14">
    <location>
        <begin position="1"/>
        <end position="6"/>
    </location>
</feature>
<evidence type="ECO:0000256" key="14">
    <source>
        <dbReference type="HAMAP-Rule" id="MF_04082"/>
    </source>
</evidence>
<comment type="function">
    <text evidence="15">Enhances virion budding by targeting host CD4 and Tetherin/BST2 to proteasome degradation. Degradation of CD4 prevents any unwanted premature interactions between viral Env and its host receptor CD4 in the endoplasmic reticulum. Degradation of antiretroviral protein Tetherin/BST2 is important for virion budding, as BST2 tethers new viral particles to the host cell membrane. Mechanistically, Vpu bridges either CD4 or BST2 to BTRC, a substrate recognition subunit of the Skp1/Cullin/F-box protein E3 ubiquitin ligase, induces their ubiquitination and subsequent proteasomal degradation. The alteration of the E3 ligase specificity by Vpu seems to promote the degradation of host IKBKB, leading to NF-kappa-B down-regulation and subsequent apoptosis. Acts as a viroporin that forms an oligomeric ion channel in membranes. Modulates the host DNA repair mechanisms to promote degradation of nuclear viral cDNA in cells that are already productively infected in order to suppress immune sensing and proviral hyper-integration (superinfection). Manipulates PML-NBs and modulates SUMOylation of host BLM protein thereby enhancing its DNA-end processing activity toward viral unintegrated linear DNA. Also inhibits RAD52-mediated homologous repair of viral cDNA, preventing the generation of dead-end circular forms of single copies of the long terminal repeat and permitting sustained nucleolytic attack.</text>
</comment>
<evidence type="ECO:0000256" key="10">
    <source>
        <dbReference type="ARBA" id="ARBA00023136"/>
    </source>
</evidence>
<dbReference type="InterPro" id="IPR009032">
    <property type="entry name" value="Vpu_cyt_dom_sf"/>
</dbReference>
<keyword evidence="6 14" id="KW-0812">Transmembrane</keyword>
<keyword evidence="14" id="KW-1114">Inhibition of host interferon signaling pathway by virus</keyword>
<dbReference type="SUPFAM" id="SSF57647">
    <property type="entry name" value="HIV-1 VPU cytoplasmic domain"/>
    <property type="match status" value="1"/>
</dbReference>
<organismHost>
    <name type="scientific">Homo sapiens</name>
    <name type="common">Human</name>
    <dbReference type="NCBI Taxonomy" id="9606"/>
</organismHost>
<evidence type="ECO:0000256" key="2">
    <source>
        <dbReference type="ARBA" id="ARBA00018094"/>
    </source>
</evidence>
<evidence type="ECO:0000256" key="5">
    <source>
        <dbReference type="ARBA" id="ARBA00022581"/>
    </source>
</evidence>
<keyword evidence="10 14" id="KW-0472">Membrane</keyword>